<dbReference type="InterPro" id="IPR014984">
    <property type="entry name" value="HopJ"/>
</dbReference>
<dbReference type="Gene3D" id="3.20.160.10">
    <property type="entry name" value="vpa0580 domain like"/>
    <property type="match status" value="1"/>
</dbReference>
<reference evidence="1 2" key="1">
    <citation type="submission" date="2012-09" db="EMBL/GenBank/DDBJ databases">
        <title>Genome Sequence of alkane-degrading Bacterium Alcanivorax jadensis T9.</title>
        <authorList>
            <person name="Lai Q."/>
            <person name="Shao Z."/>
        </authorList>
    </citation>
    <scope>NUCLEOTIDE SEQUENCE [LARGE SCALE GENOMIC DNA]</scope>
    <source>
        <strain evidence="1 2">T9</strain>
    </source>
</reference>
<comment type="caution">
    <text evidence="1">The sequence shown here is derived from an EMBL/GenBank/DDBJ whole genome shotgun (WGS) entry which is preliminary data.</text>
</comment>
<evidence type="ECO:0008006" key="3">
    <source>
        <dbReference type="Google" id="ProtNLM"/>
    </source>
</evidence>
<dbReference type="Pfam" id="PF08888">
    <property type="entry name" value="HopJ"/>
    <property type="match status" value="1"/>
</dbReference>
<gene>
    <name evidence="1" type="ORF">T9A_02560</name>
</gene>
<dbReference type="Proteomes" id="UP000029443">
    <property type="component" value="Unassembled WGS sequence"/>
</dbReference>
<dbReference type="InterPro" id="IPR038604">
    <property type="entry name" value="HopJ_sf"/>
</dbReference>
<proteinExistence type="predicted"/>
<evidence type="ECO:0000313" key="1">
    <source>
        <dbReference type="EMBL" id="KGD60383.1"/>
    </source>
</evidence>
<keyword evidence="2" id="KW-1185">Reference proteome</keyword>
<evidence type="ECO:0000313" key="2">
    <source>
        <dbReference type="Proteomes" id="UP000029443"/>
    </source>
</evidence>
<sequence length="120" mass="13255">MSNSLQTLMFALNLVPDAVAFEQVQEVIAEHYTYTPTRFTNGSGDDQVVNEAGSNEGSCKIFAFAKLNNLSDAQTLACFGHFYRHDVQGNPDGTDHANIRTFMRHGLSQVQFEGDALVPR</sequence>
<name>A0ABR4WAG2_9GAMM</name>
<dbReference type="EMBL" id="ARXU01000011">
    <property type="protein sequence ID" value="KGD60383.1"/>
    <property type="molecule type" value="Genomic_DNA"/>
</dbReference>
<dbReference type="RefSeq" id="WP_035249128.1">
    <property type="nucleotide sequence ID" value="NZ_ARXU01000011.1"/>
</dbReference>
<protein>
    <recommendedName>
        <fullName evidence="3">Type III effector</fullName>
    </recommendedName>
</protein>
<accession>A0ABR4WAG2</accession>
<organism evidence="1 2">
    <name type="scientific">Alcanivorax jadensis T9</name>
    <dbReference type="NCBI Taxonomy" id="1177181"/>
    <lineage>
        <taxon>Bacteria</taxon>
        <taxon>Pseudomonadati</taxon>
        <taxon>Pseudomonadota</taxon>
        <taxon>Gammaproteobacteria</taxon>
        <taxon>Oceanospirillales</taxon>
        <taxon>Alcanivoracaceae</taxon>
        <taxon>Alcanivorax</taxon>
    </lineage>
</organism>